<organism evidence="2 3">
    <name type="scientific">Plasmodium yoelii yoelii</name>
    <dbReference type="NCBI Taxonomy" id="73239"/>
    <lineage>
        <taxon>Eukaryota</taxon>
        <taxon>Sar</taxon>
        <taxon>Alveolata</taxon>
        <taxon>Apicomplexa</taxon>
        <taxon>Aconoidasida</taxon>
        <taxon>Haemosporida</taxon>
        <taxon>Plasmodiidae</taxon>
        <taxon>Plasmodium</taxon>
        <taxon>Plasmodium (Vinckeia)</taxon>
    </lineage>
</organism>
<gene>
    <name evidence="2" type="ORF">PY07808</name>
</gene>
<dbReference type="AlphaFoldDB" id="Q7R6Y2"/>
<feature type="region of interest" description="Disordered" evidence="1">
    <location>
        <begin position="248"/>
        <end position="270"/>
    </location>
</feature>
<dbReference type="EMBL" id="AABL01002932">
    <property type="protein sequence ID" value="EAA20341.1"/>
    <property type="molecule type" value="Genomic_DNA"/>
</dbReference>
<keyword evidence="3" id="KW-1185">Reference proteome</keyword>
<sequence length="270" mass="29866">MLGRGSVDHEQGDQHEHRTAHRVEHEIQGGPVPALATPLIDQEEQRDQRQLPEHVEKRPVTGEEHAQHPEFQTQESNVVAARPGAAQARQQGHETEEGREQHQRQRETVYSQGIETAHAGIPGQHFAELDVRRVRLETDGDEQGQQQTQAAEPQGDAAGVPVPMAWQEGQYQSARKGRPEKAAQCFHDDRYPAGLPAAPRSPVLPGTVPATRRRRLTCSKRMANCGTSHLGLRVLARCRYSLMLFSGHSSVPPSAPCPPSRRDSRPARPG</sequence>
<comment type="caution">
    <text evidence="2">The sequence shown here is derived from an EMBL/GenBank/DDBJ whole genome shotgun (WGS) entry which is preliminary data.</text>
</comment>
<protein>
    <submittedName>
        <fullName evidence="2">Uncharacterized protein</fullName>
    </submittedName>
</protein>
<dbReference type="InParanoid" id="Q7R6Y2"/>
<feature type="compositionally biased region" description="Basic and acidic residues" evidence="1">
    <location>
        <begin position="1"/>
        <end position="27"/>
    </location>
</feature>
<dbReference type="PaxDb" id="73239-Q7R6Y2"/>
<reference evidence="2 3" key="1">
    <citation type="journal article" date="2002" name="Nature">
        <title>Genome sequence and comparative analysis of the model rodent malaria parasite Plasmodium yoelii yoelii.</title>
        <authorList>
            <person name="Carlton J.M."/>
            <person name="Angiuoli S.V."/>
            <person name="Suh B.B."/>
            <person name="Kooij T.W."/>
            <person name="Pertea M."/>
            <person name="Silva J.C."/>
            <person name="Ermolaeva M.D."/>
            <person name="Allen J.E."/>
            <person name="Selengut J.D."/>
            <person name="Koo H.L."/>
            <person name="Peterson J.D."/>
            <person name="Pop M."/>
            <person name="Kosack D.S."/>
            <person name="Shumway M.F."/>
            <person name="Bidwell S.L."/>
            <person name="Shallom S.J."/>
            <person name="van Aken S.E."/>
            <person name="Riedmuller S.B."/>
            <person name="Feldblyum T.V."/>
            <person name="Cho J.K."/>
            <person name="Quackenbush J."/>
            <person name="Sedegah M."/>
            <person name="Shoaibi A."/>
            <person name="Cummings L.M."/>
            <person name="Florens L."/>
            <person name="Yates J.R."/>
            <person name="Raine J.D."/>
            <person name="Sinden R.E."/>
            <person name="Harris M.A."/>
            <person name="Cunningham D.A."/>
            <person name="Preiser P.R."/>
            <person name="Bergman L.W."/>
            <person name="Vaidya A.B."/>
            <person name="van Lin L.H."/>
            <person name="Janse C.J."/>
            <person name="Waters A.P."/>
            <person name="Smith H.O."/>
            <person name="White O.R."/>
            <person name="Salzberg S.L."/>
            <person name="Venter J.C."/>
            <person name="Fraser C.M."/>
            <person name="Hoffman S.L."/>
            <person name="Gardner M.J."/>
            <person name="Carucci D.J."/>
        </authorList>
    </citation>
    <scope>NUCLEOTIDE SEQUENCE [LARGE SCALE GENOMIC DNA]</scope>
    <source>
        <strain evidence="2 3">17XNL</strain>
    </source>
</reference>
<evidence type="ECO:0000313" key="2">
    <source>
        <dbReference type="EMBL" id="EAA20341.1"/>
    </source>
</evidence>
<feature type="compositionally biased region" description="Basic and acidic residues" evidence="1">
    <location>
        <begin position="43"/>
        <end position="68"/>
    </location>
</feature>
<feature type="compositionally biased region" description="Low complexity" evidence="1">
    <location>
        <begin position="80"/>
        <end position="90"/>
    </location>
</feature>
<feature type="region of interest" description="Disordered" evidence="1">
    <location>
        <begin position="1"/>
        <end position="109"/>
    </location>
</feature>
<dbReference type="Proteomes" id="UP000008553">
    <property type="component" value="Unassembled WGS sequence"/>
</dbReference>
<evidence type="ECO:0000313" key="3">
    <source>
        <dbReference type="Proteomes" id="UP000008553"/>
    </source>
</evidence>
<feature type="compositionally biased region" description="Basic and acidic residues" evidence="1">
    <location>
        <begin position="260"/>
        <end position="270"/>
    </location>
</feature>
<name>Q7R6Y2_PLAYO</name>
<feature type="compositionally biased region" description="Basic and acidic residues" evidence="1">
    <location>
        <begin position="91"/>
        <end position="107"/>
    </location>
</feature>
<proteinExistence type="predicted"/>
<accession>Q7R6Y2</accession>
<feature type="compositionally biased region" description="Low complexity" evidence="1">
    <location>
        <begin position="143"/>
        <end position="156"/>
    </location>
</feature>
<feature type="region of interest" description="Disordered" evidence="1">
    <location>
        <begin position="138"/>
        <end position="160"/>
    </location>
</feature>
<evidence type="ECO:0000256" key="1">
    <source>
        <dbReference type="SAM" id="MobiDB-lite"/>
    </source>
</evidence>